<dbReference type="FunFam" id="3.30.70.330:FF:000159">
    <property type="entry name" value="tRNA selenocysteine 1-associated protein 1"/>
    <property type="match status" value="1"/>
</dbReference>
<dbReference type="InterPro" id="IPR035979">
    <property type="entry name" value="RBD_domain_sf"/>
</dbReference>
<dbReference type="FunCoup" id="A0A482WJI3">
    <property type="interactions" value="1552"/>
</dbReference>
<evidence type="ECO:0000256" key="3">
    <source>
        <dbReference type="ARBA" id="ARBA00033477"/>
    </source>
</evidence>
<gene>
    <name evidence="6" type="ORF">LSTR_LSTR007065</name>
</gene>
<dbReference type="GO" id="GO:0003723">
    <property type="term" value="F:RNA binding"/>
    <property type="evidence" value="ECO:0007669"/>
    <property type="project" value="UniProtKB-UniRule"/>
</dbReference>
<dbReference type="PANTHER" id="PTHR37457:SF3">
    <property type="entry name" value="TRNA SELENOCYSTEINE-ASSOCIATED PROTEIN 1"/>
    <property type="match status" value="1"/>
</dbReference>
<dbReference type="STRING" id="195883.A0A482WJI3"/>
<comment type="similarity">
    <text evidence="1">Belongs to the RRM TRSPAP family.</text>
</comment>
<dbReference type="InParanoid" id="A0A482WJI3"/>
<dbReference type="SUPFAM" id="SSF54928">
    <property type="entry name" value="RNA-binding domain, RBD"/>
    <property type="match status" value="1"/>
</dbReference>
<evidence type="ECO:0000313" key="7">
    <source>
        <dbReference type="Proteomes" id="UP000291343"/>
    </source>
</evidence>
<organism evidence="6 7">
    <name type="scientific">Laodelphax striatellus</name>
    <name type="common">Small brown planthopper</name>
    <name type="synonym">Delphax striatella</name>
    <dbReference type="NCBI Taxonomy" id="195883"/>
    <lineage>
        <taxon>Eukaryota</taxon>
        <taxon>Metazoa</taxon>
        <taxon>Ecdysozoa</taxon>
        <taxon>Arthropoda</taxon>
        <taxon>Hexapoda</taxon>
        <taxon>Insecta</taxon>
        <taxon>Pterygota</taxon>
        <taxon>Neoptera</taxon>
        <taxon>Paraneoptera</taxon>
        <taxon>Hemiptera</taxon>
        <taxon>Auchenorrhyncha</taxon>
        <taxon>Fulgoroidea</taxon>
        <taxon>Delphacidae</taxon>
        <taxon>Criomorphinae</taxon>
        <taxon>Laodelphax</taxon>
    </lineage>
</organism>
<dbReference type="AlphaFoldDB" id="A0A482WJI3"/>
<evidence type="ECO:0000256" key="4">
    <source>
        <dbReference type="PROSITE-ProRule" id="PRU00176"/>
    </source>
</evidence>
<keyword evidence="7" id="KW-1185">Reference proteome</keyword>
<dbReference type="Proteomes" id="UP000291343">
    <property type="component" value="Unassembled WGS sequence"/>
</dbReference>
<dbReference type="OrthoDB" id="446113at2759"/>
<dbReference type="SMR" id="A0A482WJI3"/>
<keyword evidence="2 4" id="KW-0694">RNA-binding</keyword>
<dbReference type="PROSITE" id="PS50102">
    <property type="entry name" value="RRM"/>
    <property type="match status" value="1"/>
</dbReference>
<evidence type="ECO:0000313" key="6">
    <source>
        <dbReference type="EMBL" id="RZF33687.1"/>
    </source>
</evidence>
<dbReference type="Pfam" id="PF00076">
    <property type="entry name" value="RRM_1"/>
    <property type="match status" value="2"/>
</dbReference>
<dbReference type="EMBL" id="QKKF02033617">
    <property type="protein sequence ID" value="RZF33687.1"/>
    <property type="molecule type" value="Genomic_DNA"/>
</dbReference>
<evidence type="ECO:0000256" key="2">
    <source>
        <dbReference type="ARBA" id="ARBA00022884"/>
    </source>
</evidence>
<dbReference type="InterPro" id="IPR000504">
    <property type="entry name" value="RRM_dom"/>
</dbReference>
<dbReference type="InterPro" id="IPR040434">
    <property type="entry name" value="TSAP1"/>
</dbReference>
<comment type="caution">
    <text evidence="6">The sequence shown here is derived from an EMBL/GenBank/DDBJ whole genome shotgun (WGS) entry which is preliminary data.</text>
</comment>
<accession>A0A482WJI3</accession>
<dbReference type="Gene3D" id="3.30.70.330">
    <property type="match status" value="2"/>
</dbReference>
<proteinExistence type="inferred from homology"/>
<dbReference type="SMART" id="SM00360">
    <property type="entry name" value="RRM"/>
    <property type="match status" value="2"/>
</dbReference>
<name>A0A482WJI3_LAOST</name>
<sequence>MSSNAITNKDLWMGGITKPYMNEIFILAAFMKMGQKPLSVKFNKKKRSGEPPGFCHIRFATEGEVKKALIEMNGKLIPNSVPPARFHLSTSGVGKIAIPKYSLWLTDLSLDVDDSTLLKAFTQRFRSVVSAKIIVDMTGFSKGIGHVQFTNEDDHKNCLKTMNGFRGLGSKPLKISSSLPLALSQASSSSGSSGNKGASQGSSHHVERSYWQNYAAWQNSDRDSTHSNYAAELTTLNIIDTVVERGDDLELIEHNTKVDVDSWNKEMIQRDYNLWDALECSKWLPLNMNERSVLDDYE</sequence>
<dbReference type="PANTHER" id="PTHR37457">
    <property type="entry name" value="TRNA SELENOCYSTEINE 1-ASSOCIATED PROTEIN 1-RELATED"/>
    <property type="match status" value="1"/>
</dbReference>
<reference evidence="6 7" key="1">
    <citation type="journal article" date="2017" name="Gigascience">
        <title>Genome sequence of the small brown planthopper, Laodelphax striatellus.</title>
        <authorList>
            <person name="Zhu J."/>
            <person name="Jiang F."/>
            <person name="Wang X."/>
            <person name="Yang P."/>
            <person name="Bao Y."/>
            <person name="Zhao W."/>
            <person name="Wang W."/>
            <person name="Lu H."/>
            <person name="Wang Q."/>
            <person name="Cui N."/>
            <person name="Li J."/>
            <person name="Chen X."/>
            <person name="Luo L."/>
            <person name="Yu J."/>
            <person name="Kang L."/>
            <person name="Cui F."/>
        </authorList>
    </citation>
    <scope>NUCLEOTIDE SEQUENCE [LARGE SCALE GENOMIC DNA]</scope>
    <source>
        <strain evidence="6">Lst14</strain>
    </source>
</reference>
<evidence type="ECO:0000256" key="1">
    <source>
        <dbReference type="ARBA" id="ARBA00008920"/>
    </source>
</evidence>
<protein>
    <recommendedName>
        <fullName evidence="3">tRNA selenocysteine-associated protein 1</fullName>
    </recommendedName>
</protein>
<dbReference type="InterPro" id="IPR012677">
    <property type="entry name" value="Nucleotide-bd_a/b_plait_sf"/>
</dbReference>
<evidence type="ECO:0000259" key="5">
    <source>
        <dbReference type="PROSITE" id="PS50102"/>
    </source>
</evidence>
<feature type="domain" description="RRM" evidence="5">
    <location>
        <begin position="101"/>
        <end position="180"/>
    </location>
</feature>